<dbReference type="Proteomes" id="UP001597063">
    <property type="component" value="Unassembled WGS sequence"/>
</dbReference>
<dbReference type="PANTHER" id="PTHR21621">
    <property type="entry name" value="RIBOSOMAL PROTEIN S6 MODIFICATION PROTEIN"/>
    <property type="match status" value="1"/>
</dbReference>
<keyword evidence="1" id="KW-0067">ATP-binding</keyword>
<comment type="caution">
    <text evidence="3">The sequence shown here is derived from an EMBL/GenBank/DDBJ whole genome shotgun (WGS) entry which is preliminary data.</text>
</comment>
<dbReference type="InterPro" id="IPR011761">
    <property type="entry name" value="ATP-grasp"/>
</dbReference>
<evidence type="ECO:0000313" key="3">
    <source>
        <dbReference type="EMBL" id="MFD0690023.1"/>
    </source>
</evidence>
<feature type="domain" description="ATP-grasp" evidence="2">
    <location>
        <begin position="89"/>
        <end position="287"/>
    </location>
</feature>
<dbReference type="Gene3D" id="3.30.470.20">
    <property type="entry name" value="ATP-grasp fold, B domain"/>
    <property type="match status" value="2"/>
</dbReference>
<keyword evidence="4" id="KW-1185">Reference proteome</keyword>
<evidence type="ECO:0000256" key="1">
    <source>
        <dbReference type="PROSITE-ProRule" id="PRU00409"/>
    </source>
</evidence>
<evidence type="ECO:0000259" key="2">
    <source>
        <dbReference type="PROSITE" id="PS50975"/>
    </source>
</evidence>
<dbReference type="PANTHER" id="PTHR21621:SF0">
    <property type="entry name" value="BETA-CITRYLGLUTAMATE SYNTHASE B-RELATED"/>
    <property type="match status" value="1"/>
</dbReference>
<reference evidence="4" key="1">
    <citation type="journal article" date="2019" name="Int. J. Syst. Evol. Microbiol.">
        <title>The Global Catalogue of Microorganisms (GCM) 10K type strain sequencing project: providing services to taxonomists for standard genome sequencing and annotation.</title>
        <authorList>
            <consortium name="The Broad Institute Genomics Platform"/>
            <consortium name="The Broad Institute Genome Sequencing Center for Infectious Disease"/>
            <person name="Wu L."/>
            <person name="Ma J."/>
        </authorList>
    </citation>
    <scope>NUCLEOTIDE SEQUENCE [LARGE SCALE GENOMIC DNA]</scope>
    <source>
        <strain evidence="4">JCM 9371</strain>
    </source>
</reference>
<name>A0ABW2XWX3_9ACTN</name>
<accession>A0ABW2XWX3</accession>
<sequence length="354" mass="38031">MPGDADVHFVTRTLLELFRAGRLPRVRSVEAEPGHGYMAAITYRDGSVRVTRGSDTGINAASAHAAALNKIDTRWLLGRAGVRCPEGTGFRLAGRGNPFAAARRGSALDAAAAVARVIAYVRDGPGFPVVLKPAEGQRGIGVWRCDTEEDVERTVGRYGRDGITAFLVEEFVDLPDHRLVVLDGTLVYATLRFPLAVTGDGRRSLRDLLAARDGELRAAGMRPRAEVYGEQMEARLRREGRAFTDVPAAGETVRLIDISNLPTGSDQRDVTAATAPAWADLATAASRYAGLRFAGVDLACADLSAPPGPSERYAVYELNSTPVLEGYSTMGPRQARVVDDLYARIFNEPGHPSA</sequence>
<dbReference type="PROSITE" id="PS50975">
    <property type="entry name" value="ATP_GRASP"/>
    <property type="match status" value="1"/>
</dbReference>
<keyword evidence="1" id="KW-0547">Nucleotide-binding</keyword>
<dbReference type="SUPFAM" id="SSF56059">
    <property type="entry name" value="Glutathione synthetase ATP-binding domain-like"/>
    <property type="match status" value="1"/>
</dbReference>
<protein>
    <recommendedName>
        <fullName evidence="2">ATP-grasp domain-containing protein</fullName>
    </recommendedName>
</protein>
<proteinExistence type="predicted"/>
<dbReference type="RefSeq" id="WP_131761859.1">
    <property type="nucleotide sequence ID" value="NZ_CAACUY010000192.1"/>
</dbReference>
<evidence type="ECO:0000313" key="4">
    <source>
        <dbReference type="Proteomes" id="UP001597063"/>
    </source>
</evidence>
<gene>
    <name evidence="3" type="ORF">ACFQZM_36420</name>
</gene>
<organism evidence="3 4">
    <name type="scientific">Actinomadura fibrosa</name>
    <dbReference type="NCBI Taxonomy" id="111802"/>
    <lineage>
        <taxon>Bacteria</taxon>
        <taxon>Bacillati</taxon>
        <taxon>Actinomycetota</taxon>
        <taxon>Actinomycetes</taxon>
        <taxon>Streptosporangiales</taxon>
        <taxon>Thermomonosporaceae</taxon>
        <taxon>Actinomadura</taxon>
    </lineage>
</organism>
<dbReference type="EMBL" id="JBHTGP010000018">
    <property type="protein sequence ID" value="MFD0690023.1"/>
    <property type="molecule type" value="Genomic_DNA"/>
</dbReference>